<reference evidence="2 3" key="1">
    <citation type="submission" date="2016-12" db="EMBL/GenBank/DDBJ databases">
        <title>The genomes of Aspergillus section Nigri reveals drivers in fungal speciation.</title>
        <authorList>
            <consortium name="DOE Joint Genome Institute"/>
            <person name="Vesth T.C."/>
            <person name="Nybo J."/>
            <person name="Theobald S."/>
            <person name="Brandl J."/>
            <person name="Frisvad J.C."/>
            <person name="Nielsen K.F."/>
            <person name="Lyhne E.K."/>
            <person name="Kogle M.E."/>
            <person name="Kuo A."/>
            <person name="Riley R."/>
            <person name="Clum A."/>
            <person name="Nolan M."/>
            <person name="Lipzen A."/>
            <person name="Salamov A."/>
            <person name="Henrissat B."/>
            <person name="Wiebenga A."/>
            <person name="De Vries R.P."/>
            <person name="Grigoriev I.V."/>
            <person name="Mortensen U.H."/>
            <person name="Andersen M.R."/>
            <person name="Baker S.E."/>
        </authorList>
    </citation>
    <scope>NUCLEOTIDE SEQUENCE [LARGE SCALE GENOMIC DNA]</scope>
    <source>
        <strain evidence="2 3">IBT 23096</strain>
    </source>
</reference>
<comment type="similarity">
    <text evidence="1">Belongs to the Cyclase 1 superfamily.</text>
</comment>
<protein>
    <recommendedName>
        <fullName evidence="4">Cyclase</fullName>
    </recommendedName>
</protein>
<evidence type="ECO:0000256" key="1">
    <source>
        <dbReference type="ARBA" id="ARBA00007865"/>
    </source>
</evidence>
<proteinExistence type="inferred from homology"/>
<dbReference type="RefSeq" id="XP_024707239.1">
    <property type="nucleotide sequence ID" value="XM_024846382.1"/>
</dbReference>
<organism evidence="2 3">
    <name type="scientific">Aspergillus steynii IBT 23096</name>
    <dbReference type="NCBI Taxonomy" id="1392250"/>
    <lineage>
        <taxon>Eukaryota</taxon>
        <taxon>Fungi</taxon>
        <taxon>Dikarya</taxon>
        <taxon>Ascomycota</taxon>
        <taxon>Pezizomycotina</taxon>
        <taxon>Eurotiomycetes</taxon>
        <taxon>Eurotiomycetidae</taxon>
        <taxon>Eurotiales</taxon>
        <taxon>Aspergillaceae</taxon>
        <taxon>Aspergillus</taxon>
        <taxon>Aspergillus subgen. Circumdati</taxon>
    </lineage>
</organism>
<dbReference type="Proteomes" id="UP000234275">
    <property type="component" value="Unassembled WGS sequence"/>
</dbReference>
<keyword evidence="3" id="KW-1185">Reference proteome</keyword>
<dbReference type="GO" id="GO:0019441">
    <property type="term" value="P:L-tryptophan catabolic process to kynurenine"/>
    <property type="evidence" value="ECO:0007669"/>
    <property type="project" value="InterPro"/>
</dbReference>
<gene>
    <name evidence="2" type="ORF">P170DRAFT_401682</name>
</gene>
<dbReference type="GeneID" id="36554081"/>
<dbReference type="InterPro" id="IPR007325">
    <property type="entry name" value="KFase/CYL"/>
</dbReference>
<evidence type="ECO:0000313" key="2">
    <source>
        <dbReference type="EMBL" id="PLB51937.1"/>
    </source>
</evidence>
<dbReference type="AlphaFoldDB" id="A0A2I2GGI0"/>
<evidence type="ECO:0000313" key="3">
    <source>
        <dbReference type="Proteomes" id="UP000234275"/>
    </source>
</evidence>
<sequence length="321" mass="35573">MPQIPSFDNLTLDPAGPPGNAWGLFGRDNDLGMLNLLTPETVRRAAAEEVRDGVRFSLDLPLDRIKSPSFGRKAFAREFVNRAPRSVNDDVLIFNTQTSSQWDGFRHYGNQKHQCYFNGNKLEDLQTSPVIGIDSWVQKGGIVGRGILIDYATWAAQHSIPLTPFTTSTIPLSALQQIIQETNIQTRPGDILFIRTGFTAAYDALSADEETALAQRETADFCGVENGETTLRWLWENQFAAIASDSPSFEPSPILHANAPLNFTLHQWCLAGWGMPIGEYFDLEELARYCREKGRWSFFLSSVPLKVPGGVASPPNAVAIL</sequence>
<dbReference type="Pfam" id="PF04199">
    <property type="entry name" value="Cyclase"/>
    <property type="match status" value="1"/>
</dbReference>
<dbReference type="PANTHER" id="PTHR34861">
    <property type="match status" value="1"/>
</dbReference>
<dbReference type="VEuPathDB" id="FungiDB:P170DRAFT_401682"/>
<dbReference type="InterPro" id="IPR037175">
    <property type="entry name" value="KFase_sf"/>
</dbReference>
<dbReference type="GO" id="GO:0004061">
    <property type="term" value="F:arylformamidase activity"/>
    <property type="evidence" value="ECO:0007669"/>
    <property type="project" value="InterPro"/>
</dbReference>
<dbReference type="SUPFAM" id="SSF102198">
    <property type="entry name" value="Putative cyclase"/>
    <property type="match status" value="1"/>
</dbReference>
<dbReference type="PANTHER" id="PTHR34861:SF11">
    <property type="entry name" value="CYCLASE"/>
    <property type="match status" value="1"/>
</dbReference>
<evidence type="ECO:0008006" key="4">
    <source>
        <dbReference type="Google" id="ProtNLM"/>
    </source>
</evidence>
<comment type="caution">
    <text evidence="2">The sequence shown here is derived from an EMBL/GenBank/DDBJ whole genome shotgun (WGS) entry which is preliminary data.</text>
</comment>
<dbReference type="Gene3D" id="3.50.30.50">
    <property type="entry name" value="Putative cyclase"/>
    <property type="match status" value="1"/>
</dbReference>
<name>A0A2I2GGI0_9EURO</name>
<accession>A0A2I2GGI0</accession>
<dbReference type="OrthoDB" id="5396at2759"/>
<dbReference type="EMBL" id="MSFO01000002">
    <property type="protein sequence ID" value="PLB51937.1"/>
    <property type="molecule type" value="Genomic_DNA"/>
</dbReference>